<keyword evidence="2" id="KW-1185">Reference proteome</keyword>
<name>A0A4D5ZDJ6_9CAUD</name>
<evidence type="ECO:0000313" key="2">
    <source>
        <dbReference type="Proteomes" id="UP000296455"/>
    </source>
</evidence>
<proteinExistence type="predicted"/>
<protein>
    <submittedName>
        <fullName evidence="1">Uncharacterized protein</fullName>
    </submittedName>
</protein>
<gene>
    <name evidence="1" type="ORF">BcepSaruman_223</name>
</gene>
<dbReference type="Proteomes" id="UP000296455">
    <property type="component" value="Segment"/>
</dbReference>
<sequence>MIDKTLSAERVGEELLWQIYVEPEEMTAEQLNGEGEQPDYYALYLTEAAHGHFNMQAVLARVLPGEPDLGDIYVYDHEVYSTFVYIAPGRRADAEELLCDMIRMLSAGNVINPIELTHAFGGMVRGRPVQMGTMHPTH</sequence>
<organism evidence="1 2">
    <name type="scientific">Burkholderia phage BcepSaruman</name>
    <dbReference type="NCBI Taxonomy" id="2530032"/>
    <lineage>
        <taxon>Viruses</taxon>
        <taxon>Duplodnaviria</taxon>
        <taxon>Heunggongvirae</taxon>
        <taxon>Uroviricota</taxon>
        <taxon>Caudoviricetes</taxon>
        <taxon>Sarumanvirus</taxon>
        <taxon>Sarumanvirus bcepsaruman</taxon>
    </lineage>
</organism>
<evidence type="ECO:0000313" key="1">
    <source>
        <dbReference type="EMBL" id="QBX06636.1"/>
    </source>
</evidence>
<accession>A0A4D5ZDJ6</accession>
<reference evidence="1 2" key="1">
    <citation type="submission" date="2019-02" db="EMBL/GenBank/DDBJ databases">
        <title>Complete genome sequence of Burkholderia cenocepacia phage BcepSaruman.</title>
        <authorList>
            <person name="Park K."/>
            <person name="Liu M."/>
            <person name="Gill J."/>
        </authorList>
    </citation>
    <scope>NUCLEOTIDE SEQUENCE [LARGE SCALE GENOMIC DNA]</scope>
</reference>
<dbReference type="EMBL" id="MK552140">
    <property type="protein sequence ID" value="QBX06636.1"/>
    <property type="molecule type" value="Genomic_DNA"/>
</dbReference>